<feature type="non-terminal residue" evidence="5">
    <location>
        <position position="807"/>
    </location>
</feature>
<dbReference type="InterPro" id="IPR003607">
    <property type="entry name" value="HD/PDEase_dom"/>
</dbReference>
<dbReference type="GO" id="GO:0046872">
    <property type="term" value="F:metal ion binding"/>
    <property type="evidence" value="ECO:0007669"/>
    <property type="project" value="UniProtKB-KW"/>
</dbReference>
<organism evidence="5 6">
    <name type="scientific">Aphanomyces astaci</name>
    <name type="common">Crayfish plague agent</name>
    <dbReference type="NCBI Taxonomy" id="112090"/>
    <lineage>
        <taxon>Eukaryota</taxon>
        <taxon>Sar</taxon>
        <taxon>Stramenopiles</taxon>
        <taxon>Oomycota</taxon>
        <taxon>Saprolegniomycetes</taxon>
        <taxon>Saprolegniales</taxon>
        <taxon>Verrucalvaceae</taxon>
        <taxon>Aphanomyces</taxon>
    </lineage>
</organism>
<dbReference type="SUPFAM" id="SSF55781">
    <property type="entry name" value="GAF domain-like"/>
    <property type="match status" value="2"/>
</dbReference>
<gene>
    <name evidence="5" type="ORF">AaE_008670</name>
</gene>
<dbReference type="PROSITE" id="PS51845">
    <property type="entry name" value="PDEASE_I_2"/>
    <property type="match status" value="1"/>
</dbReference>
<dbReference type="InterPro" id="IPR036971">
    <property type="entry name" value="PDEase_catalytic_dom_sf"/>
</dbReference>
<dbReference type="Proteomes" id="UP000469452">
    <property type="component" value="Unassembled WGS sequence"/>
</dbReference>
<sequence>MNGPGALQVVTQRQHSDEYMQNQVFTTLDKDRFVQPTSTNLTHELPSIHISSTSERLLFLSCTRYIHQVGAFVCRVGVGGTNCDMRRPLIWNLRLSKERQTAQTRIEILLRLNRSIAVESNSAAVLEKIMDVSYELLRCERVSLFVKIQGESDLFVAHANDATRGQYISIDKGIAGLVARTGQVVTTNNVDEHPCFDRELDERTGNSTKKLLCVPVKDPDGTILAVVQAVNKVDKSDFSIEDTLFLNYIAEAAGISLHKSYLHNEVIIAKRLTDVRLKLSDYVLNHNDIHSLTDLIMVHGKAIMVGLRLYIYLYYLDCDRFGFLLVDHLKNELWITSNNGNLGEQVTLRQPIYKGISGLVATTGETVCTRDAYLLLYGSMCECITAYRSWGFSGCIQSWLFFVLVCITQTTTCGWWVDANDDFCDGGGNLNMNTHSLFDPTHDNITGYRTTSVLCMPVFEEHVPTKPKVVAVAMCINKLQGSQVIAFNSQDKLTMARFCKEMQHALGQMSLEVCYFKVVSDRNLSGSSEVTEAGVISSLLQKHSRNTSGIMTANLTQLDGGGDHRVADDVFAHDVKLTQRPELDSWDLDILSFSFTEVIQSVQTLFRAYGFIDTYEISPDKMQSFVASVAQHYRANSYHNFYHAFQVLHSAHIQLKVHMRKLLTGLDIFALMIAALCHGTLMHMPSGQPTLVDGTKRDTRYMCLGMSNVDHPGNNNDFEVKCVSSIALTHNDDAVLERHHCRVTFLILNTPSTNILEKVAPDAFRSIRRTIIRCIMATDMANHFTQCKALENMSRHQLQDAVNRWGL</sequence>
<dbReference type="SUPFAM" id="SSF109604">
    <property type="entry name" value="HD-domain/PDEase-like"/>
    <property type="match status" value="2"/>
</dbReference>
<dbReference type="Pfam" id="PF00233">
    <property type="entry name" value="PDEase_I"/>
    <property type="match status" value="2"/>
</dbReference>
<feature type="domain" description="PDEase" evidence="4">
    <location>
        <begin position="567"/>
        <end position="807"/>
    </location>
</feature>
<evidence type="ECO:0000259" key="4">
    <source>
        <dbReference type="PROSITE" id="PS51845"/>
    </source>
</evidence>
<dbReference type="VEuPathDB" id="FungiDB:H257_05110"/>
<reference evidence="5 6" key="1">
    <citation type="submission" date="2019-06" db="EMBL/GenBank/DDBJ databases">
        <title>Genomics analysis of Aphanomyces spp. identifies a new class of oomycete effector associated with host adaptation.</title>
        <authorList>
            <person name="Gaulin E."/>
        </authorList>
    </citation>
    <scope>NUCLEOTIDE SEQUENCE [LARGE SCALE GENOMIC DNA]</scope>
    <source>
        <strain evidence="5 6">E</strain>
    </source>
</reference>
<dbReference type="PANTHER" id="PTHR11347">
    <property type="entry name" value="CYCLIC NUCLEOTIDE PHOSPHODIESTERASE"/>
    <property type="match status" value="1"/>
</dbReference>
<accession>A0A6A5AEE2</accession>
<dbReference type="Pfam" id="PF01590">
    <property type="entry name" value="GAF"/>
    <property type="match status" value="1"/>
</dbReference>
<evidence type="ECO:0000313" key="6">
    <source>
        <dbReference type="Proteomes" id="UP000469452"/>
    </source>
</evidence>
<dbReference type="CDD" id="cd00077">
    <property type="entry name" value="HDc"/>
    <property type="match status" value="1"/>
</dbReference>
<dbReference type="Gene3D" id="3.30.450.40">
    <property type="match status" value="3"/>
</dbReference>
<dbReference type="GO" id="GO:0004114">
    <property type="term" value="F:3',5'-cyclic-nucleotide phosphodiesterase activity"/>
    <property type="evidence" value="ECO:0007669"/>
    <property type="project" value="InterPro"/>
</dbReference>
<evidence type="ECO:0000256" key="2">
    <source>
        <dbReference type="ARBA" id="ARBA00022723"/>
    </source>
</evidence>
<name>A0A6A5AEE2_APHAT</name>
<dbReference type="GO" id="GO:0007165">
    <property type="term" value="P:signal transduction"/>
    <property type="evidence" value="ECO:0007669"/>
    <property type="project" value="InterPro"/>
</dbReference>
<dbReference type="Gene3D" id="1.10.1300.10">
    <property type="entry name" value="3'5'-cyclic nucleotide phosphodiesterase, catalytic domain"/>
    <property type="match status" value="2"/>
</dbReference>
<comment type="caution">
    <text evidence="5">The sequence shown here is derived from an EMBL/GenBank/DDBJ whole genome shotgun (WGS) entry which is preliminary data.</text>
</comment>
<dbReference type="AlphaFoldDB" id="A0A6A5AEE2"/>
<dbReference type="InterPro" id="IPR003018">
    <property type="entry name" value="GAF"/>
</dbReference>
<dbReference type="SMART" id="SM00065">
    <property type="entry name" value="GAF"/>
    <property type="match status" value="1"/>
</dbReference>
<evidence type="ECO:0000313" key="5">
    <source>
        <dbReference type="EMBL" id="KAF0741428.1"/>
    </source>
</evidence>
<dbReference type="InterPro" id="IPR029016">
    <property type="entry name" value="GAF-like_dom_sf"/>
</dbReference>
<evidence type="ECO:0000256" key="3">
    <source>
        <dbReference type="ARBA" id="ARBA00022801"/>
    </source>
</evidence>
<evidence type="ECO:0000256" key="1">
    <source>
        <dbReference type="ARBA" id="ARBA00022535"/>
    </source>
</evidence>
<keyword evidence="3" id="KW-0378">Hydrolase</keyword>
<dbReference type="EMBL" id="VJMI01014507">
    <property type="protein sequence ID" value="KAF0741428.1"/>
    <property type="molecule type" value="Genomic_DNA"/>
</dbReference>
<keyword evidence="2" id="KW-0479">Metal-binding</keyword>
<protein>
    <recommendedName>
        <fullName evidence="4">PDEase domain-containing protein</fullName>
    </recommendedName>
</protein>
<dbReference type="InterPro" id="IPR002073">
    <property type="entry name" value="PDEase_catalytic_dom"/>
</dbReference>
<proteinExistence type="predicted"/>
<keyword evidence="1" id="KW-0140">cGMP</keyword>